<protein>
    <recommendedName>
        <fullName evidence="4">DUF3109 family protein</fullName>
    </recommendedName>
</protein>
<dbReference type="Pfam" id="PF11307">
    <property type="entry name" value="DUF3109"/>
    <property type="match status" value="1"/>
</dbReference>
<dbReference type="STRING" id="161895.CPHO_01610"/>
<dbReference type="OrthoDB" id="3394274at2"/>
<dbReference type="EMBL" id="CP009249">
    <property type="protein sequence ID" value="APT91819.1"/>
    <property type="molecule type" value="Genomic_DNA"/>
</dbReference>
<dbReference type="KEGG" id="cpho:CPHO_01610"/>
<keyword evidence="3" id="KW-1185">Reference proteome</keyword>
<proteinExistence type="inferred from homology"/>
<dbReference type="InterPro" id="IPR021458">
    <property type="entry name" value="Rv0495c"/>
</dbReference>
<evidence type="ECO:0008006" key="4">
    <source>
        <dbReference type="Google" id="ProtNLM"/>
    </source>
</evidence>
<dbReference type="AlphaFoldDB" id="A0A1L7D0Z6"/>
<evidence type="ECO:0000313" key="2">
    <source>
        <dbReference type="EMBL" id="APT91819.1"/>
    </source>
</evidence>
<sequence>MNPAKSQPVNLGFPASSPAAQSILAGHELPPDYPRDWLELVDPEDPEHIFSIDLTWMESHYACQFGTARCHGIDSENPDVGCCSHGAYMADKQDRQQLFDAVNRMPAKYWQRRPEFGPDAWPVKKDGSRKKREPWLIKDEEGELKTPVVDGACIFANRAGWPTGAGCALHQWALDAGEDLTVVKPEVCWQLPIRRHEDYEERTDGVEVLRTTIGEYDRRGWGNGGEDFDWYCTTDSSCHNSPEPLWISQRTELEAVMGKKVYELMAQVLRKRAGLKLSQHPASREAGF</sequence>
<dbReference type="RefSeq" id="WP_075732642.1">
    <property type="nucleotide sequence ID" value="NZ_CP009249.1"/>
</dbReference>
<evidence type="ECO:0000256" key="1">
    <source>
        <dbReference type="ARBA" id="ARBA00093770"/>
    </source>
</evidence>
<gene>
    <name evidence="2" type="ORF">CPHO_01610</name>
</gene>
<accession>A0A1L7D0Z6</accession>
<name>A0A1L7D0Z6_9CORY</name>
<organism evidence="2 3">
    <name type="scientific">Corynebacterium phocae</name>
    <dbReference type="NCBI Taxonomy" id="161895"/>
    <lineage>
        <taxon>Bacteria</taxon>
        <taxon>Bacillati</taxon>
        <taxon>Actinomycetota</taxon>
        <taxon>Actinomycetes</taxon>
        <taxon>Mycobacteriales</taxon>
        <taxon>Corynebacteriaceae</taxon>
        <taxon>Corynebacterium</taxon>
    </lineage>
</organism>
<comment type="similarity">
    <text evidence="1">Belongs to the Rv0495c family.</text>
</comment>
<evidence type="ECO:0000313" key="3">
    <source>
        <dbReference type="Proteomes" id="UP000185491"/>
    </source>
</evidence>
<reference evidence="2 3" key="1">
    <citation type="submission" date="2014-08" db="EMBL/GenBank/DDBJ databases">
        <title>Complete genome sequence of Corynebacterium phocae M408/89/1(T)(=DSM 44612(T)), isolated from the common seal (Phoca vitulina).</title>
        <authorList>
            <person name="Ruckert C."/>
            <person name="Albersmeier A."/>
            <person name="Winkler A."/>
            <person name="Kalinowski J."/>
        </authorList>
    </citation>
    <scope>NUCLEOTIDE SEQUENCE [LARGE SCALE GENOMIC DNA]</scope>
    <source>
        <strain evidence="2 3">M408/89/1</strain>
    </source>
</reference>
<dbReference type="Proteomes" id="UP000185491">
    <property type="component" value="Chromosome"/>
</dbReference>